<reference evidence="4" key="2">
    <citation type="submission" date="2025-09" db="UniProtKB">
        <authorList>
            <consortium name="Ensembl"/>
        </authorList>
    </citation>
    <scope>IDENTIFICATION</scope>
</reference>
<dbReference type="PANTHER" id="PTHR15746">
    <property type="entry name" value="RAB11-RELATED"/>
    <property type="match status" value="1"/>
</dbReference>
<dbReference type="PANTHER" id="PTHR15746:SF22">
    <property type="entry name" value="RAB11 FAMILY-INTERACTING PROTEIN 1"/>
    <property type="match status" value="1"/>
</dbReference>
<evidence type="ECO:0000313" key="4">
    <source>
        <dbReference type="Ensembl" id="ENSNBRP00000015590.1"/>
    </source>
</evidence>
<dbReference type="Ensembl" id="ENSNBRT00000016013.1">
    <property type="protein sequence ID" value="ENSNBRP00000015590.1"/>
    <property type="gene ID" value="ENSNBRG00000012088.1"/>
</dbReference>
<keyword evidence="5" id="KW-1185">Reference proteome</keyword>
<dbReference type="InterPro" id="IPR037245">
    <property type="entry name" value="FIP-RBD_C_sf"/>
</dbReference>
<sequence>KVHKERLSHSAAFCVNLTQEELITMVVKQQADLTKKDAKIVELEEYIDNLLVRVIEEKPSILYALNAAKPV</sequence>
<dbReference type="GO" id="GO:0045055">
    <property type="term" value="P:regulated exocytosis"/>
    <property type="evidence" value="ECO:0007669"/>
    <property type="project" value="TreeGrafter"/>
</dbReference>
<protein>
    <recommendedName>
        <fullName evidence="3">FIP-RBD domain-containing protein</fullName>
    </recommendedName>
</protein>
<dbReference type="Proteomes" id="UP000261580">
    <property type="component" value="Unassembled WGS sequence"/>
</dbReference>
<dbReference type="SUPFAM" id="SSF144270">
    <property type="entry name" value="Eferin C-derminal domain-like"/>
    <property type="match status" value="1"/>
</dbReference>
<dbReference type="PROSITE" id="PS51511">
    <property type="entry name" value="FIP_RBD"/>
    <property type="match status" value="1"/>
</dbReference>
<evidence type="ECO:0000256" key="1">
    <source>
        <dbReference type="ARBA" id="ARBA00022448"/>
    </source>
</evidence>
<dbReference type="AlphaFoldDB" id="A0A3Q4GZU5"/>
<reference evidence="4" key="1">
    <citation type="submission" date="2025-08" db="UniProtKB">
        <authorList>
            <consortium name="Ensembl"/>
        </authorList>
    </citation>
    <scope>IDENTIFICATION</scope>
</reference>
<dbReference type="Pfam" id="PF09457">
    <property type="entry name" value="RBD-FIP"/>
    <property type="match status" value="1"/>
</dbReference>
<name>A0A3Q4GZU5_NEOBR</name>
<dbReference type="Gene3D" id="1.20.5.2440">
    <property type="match status" value="1"/>
</dbReference>
<dbReference type="InterPro" id="IPR037789">
    <property type="entry name" value="FIP_classI"/>
</dbReference>
<organism evidence="4 5">
    <name type="scientific">Neolamprologus brichardi</name>
    <name type="common">Fairy cichlid</name>
    <name type="synonym">Lamprologus brichardi</name>
    <dbReference type="NCBI Taxonomy" id="32507"/>
    <lineage>
        <taxon>Eukaryota</taxon>
        <taxon>Metazoa</taxon>
        <taxon>Chordata</taxon>
        <taxon>Craniata</taxon>
        <taxon>Vertebrata</taxon>
        <taxon>Euteleostomi</taxon>
        <taxon>Actinopterygii</taxon>
        <taxon>Neopterygii</taxon>
        <taxon>Teleostei</taxon>
        <taxon>Neoteleostei</taxon>
        <taxon>Acanthomorphata</taxon>
        <taxon>Ovalentaria</taxon>
        <taxon>Cichlomorphae</taxon>
        <taxon>Cichliformes</taxon>
        <taxon>Cichlidae</taxon>
        <taxon>African cichlids</taxon>
        <taxon>Pseudocrenilabrinae</taxon>
        <taxon>Lamprologini</taxon>
        <taxon>Neolamprologus</taxon>
    </lineage>
</organism>
<proteinExistence type="predicted"/>
<accession>A0A3Q4GZU5</accession>
<evidence type="ECO:0000259" key="3">
    <source>
        <dbReference type="PROSITE" id="PS51511"/>
    </source>
</evidence>
<dbReference type="STRING" id="32507.ENSNBRP00000015590"/>
<evidence type="ECO:0000256" key="2">
    <source>
        <dbReference type="ARBA" id="ARBA00022553"/>
    </source>
</evidence>
<evidence type="ECO:0000313" key="5">
    <source>
        <dbReference type="Proteomes" id="UP000261580"/>
    </source>
</evidence>
<keyword evidence="1" id="KW-0813">Transport</keyword>
<keyword evidence="2" id="KW-0597">Phosphoprotein</keyword>
<dbReference type="GO" id="GO:0031267">
    <property type="term" value="F:small GTPase binding"/>
    <property type="evidence" value="ECO:0007669"/>
    <property type="project" value="InterPro"/>
</dbReference>
<dbReference type="Bgee" id="ENSNBRG00000012088">
    <property type="expression patterns" value="Expressed in zone of skin and 7 other cell types or tissues"/>
</dbReference>
<dbReference type="InterPro" id="IPR019018">
    <property type="entry name" value="Rab-bd_FIP-RBD"/>
</dbReference>
<dbReference type="GeneTree" id="ENSGT00940000169772"/>
<feature type="domain" description="FIP-RBD" evidence="3">
    <location>
        <begin position="3"/>
        <end position="65"/>
    </location>
</feature>
<dbReference type="OMA" id="FTQLTHE"/>